<accession>A0A0U1LNW1</accession>
<dbReference type="PANTHER" id="PTHR46481:SF10">
    <property type="entry name" value="ZINC FINGER BED DOMAIN-CONTAINING PROTEIN 39"/>
    <property type="match status" value="1"/>
</dbReference>
<protein>
    <submittedName>
        <fullName evidence="8">Similar to zinc finger, BED-type containing 4</fullName>
    </submittedName>
</protein>
<evidence type="ECO:0000259" key="6">
    <source>
        <dbReference type="Pfam" id="PF04937"/>
    </source>
</evidence>
<dbReference type="STRING" id="28573.A0A0U1LNW1"/>
<evidence type="ECO:0000313" key="9">
    <source>
        <dbReference type="Proteomes" id="UP000054383"/>
    </source>
</evidence>
<evidence type="ECO:0000256" key="2">
    <source>
        <dbReference type="ARBA" id="ARBA00022723"/>
    </source>
</evidence>
<dbReference type="GO" id="GO:0046983">
    <property type="term" value="F:protein dimerization activity"/>
    <property type="evidence" value="ECO:0007669"/>
    <property type="project" value="InterPro"/>
</dbReference>
<dbReference type="OMA" id="TIMVENC"/>
<name>A0A0U1LNW1_TALIS</name>
<proteinExistence type="predicted"/>
<dbReference type="AlphaFoldDB" id="A0A0U1LNW1"/>
<feature type="domain" description="HAT C-terminal dimerisation" evidence="7">
    <location>
        <begin position="372"/>
        <end position="447"/>
    </location>
</feature>
<keyword evidence="4" id="KW-0862">Zinc</keyword>
<dbReference type="InterPro" id="IPR052035">
    <property type="entry name" value="ZnF_BED_domain_contain"/>
</dbReference>
<dbReference type="Pfam" id="PF04937">
    <property type="entry name" value="DUF659"/>
    <property type="match status" value="1"/>
</dbReference>
<evidence type="ECO:0000256" key="4">
    <source>
        <dbReference type="ARBA" id="ARBA00022833"/>
    </source>
</evidence>
<dbReference type="OrthoDB" id="4225352at2759"/>
<evidence type="ECO:0000256" key="1">
    <source>
        <dbReference type="ARBA" id="ARBA00004123"/>
    </source>
</evidence>
<keyword evidence="3" id="KW-0863">Zinc-finger</keyword>
<dbReference type="InterPro" id="IPR012337">
    <property type="entry name" value="RNaseH-like_sf"/>
</dbReference>
<feature type="domain" description="DUF659" evidence="6">
    <location>
        <begin position="34"/>
        <end position="186"/>
    </location>
</feature>
<dbReference type="PANTHER" id="PTHR46481">
    <property type="entry name" value="ZINC FINGER BED DOMAIN-CONTAINING PROTEIN 4"/>
    <property type="match status" value="1"/>
</dbReference>
<dbReference type="Pfam" id="PF05699">
    <property type="entry name" value="Dimer_Tnp_hAT"/>
    <property type="match status" value="1"/>
</dbReference>
<dbReference type="InterPro" id="IPR008906">
    <property type="entry name" value="HATC_C_dom"/>
</dbReference>
<gene>
    <name evidence="8" type="ORF">PISL3812_02078</name>
</gene>
<dbReference type="EMBL" id="CVMT01000002">
    <property type="protein sequence ID" value="CRG84903.1"/>
    <property type="molecule type" value="Genomic_DNA"/>
</dbReference>
<dbReference type="GO" id="GO:0005634">
    <property type="term" value="C:nucleus"/>
    <property type="evidence" value="ECO:0007669"/>
    <property type="project" value="UniProtKB-SubCell"/>
</dbReference>
<keyword evidence="9" id="KW-1185">Reference proteome</keyword>
<evidence type="ECO:0000313" key="8">
    <source>
        <dbReference type="EMBL" id="CRG84903.1"/>
    </source>
</evidence>
<dbReference type="GO" id="GO:0008270">
    <property type="term" value="F:zinc ion binding"/>
    <property type="evidence" value="ECO:0007669"/>
    <property type="project" value="UniProtKB-KW"/>
</dbReference>
<dbReference type="InterPro" id="IPR007021">
    <property type="entry name" value="DUF659"/>
</dbReference>
<reference evidence="8 9" key="1">
    <citation type="submission" date="2015-04" db="EMBL/GenBank/DDBJ databases">
        <authorList>
            <person name="Syromyatnikov M.Y."/>
            <person name="Popov V.N."/>
        </authorList>
    </citation>
    <scope>NUCLEOTIDE SEQUENCE [LARGE SCALE GENOMIC DNA]</scope>
    <source>
        <strain evidence="8">WF-38-12</strain>
    </source>
</reference>
<organism evidence="8 9">
    <name type="scientific">Talaromyces islandicus</name>
    <name type="common">Penicillium islandicum</name>
    <dbReference type="NCBI Taxonomy" id="28573"/>
    <lineage>
        <taxon>Eukaryota</taxon>
        <taxon>Fungi</taxon>
        <taxon>Dikarya</taxon>
        <taxon>Ascomycota</taxon>
        <taxon>Pezizomycotina</taxon>
        <taxon>Eurotiomycetes</taxon>
        <taxon>Eurotiomycetidae</taxon>
        <taxon>Eurotiales</taxon>
        <taxon>Trichocomaceae</taxon>
        <taxon>Talaromyces</taxon>
        <taxon>Talaromyces sect. Islandici</taxon>
    </lineage>
</organism>
<dbReference type="Proteomes" id="UP000054383">
    <property type="component" value="Unassembled WGS sequence"/>
</dbReference>
<evidence type="ECO:0000256" key="5">
    <source>
        <dbReference type="ARBA" id="ARBA00023242"/>
    </source>
</evidence>
<sequence>MAIFTGARSFATFDSEELRLLLGALDPEYHIPGVDKIVDSILPRCYVRVKDEAYQRIAKCPFLNVSIDESTDIRNRRVLNISVSDSTRSYFIGLRDLAGEATTAENLAEWVISELRDLACGDFSRINSITTDTCSTMHSLWRILASRQETKDVFFLGSDSHGLQLLIKDIISLPSVSKVFKSAQAIVAHFNNAPMQLAILRYFQLREYKEERALLGSIITRWGTQYLMLQSIKDNEIALTKYVREHECRDEIKVVLRSMDFWDTVSQILYILKPIHEAIKASESVASHAGYVLQRWFDAMRHLEACSMSKEFGDDLTHYMASKFHDRMRRQVQDLHWAAYYLNPLRTTDTMPGTLQALLQFSQFRNSTGEFFEAKSWSFKERPQHFWEVQKSMAGASSELAGLALRLFHTTTTSTASERAFSAQNRQLTLSRNRMTTAHTDMATFIYLNARSLRETPEIDDNNVGLVQEDNLMSSWGQMPRILEDQEQLENEAACRQVSLAAQAYLPAKA</sequence>
<keyword evidence="2" id="KW-0479">Metal-binding</keyword>
<evidence type="ECO:0000259" key="7">
    <source>
        <dbReference type="Pfam" id="PF05699"/>
    </source>
</evidence>
<keyword evidence="5" id="KW-0539">Nucleus</keyword>
<evidence type="ECO:0000256" key="3">
    <source>
        <dbReference type="ARBA" id="ARBA00022771"/>
    </source>
</evidence>
<dbReference type="SUPFAM" id="SSF53098">
    <property type="entry name" value="Ribonuclease H-like"/>
    <property type="match status" value="1"/>
</dbReference>
<comment type="subcellular location">
    <subcellularLocation>
        <location evidence="1">Nucleus</location>
    </subcellularLocation>
</comment>